<comment type="caution">
    <text evidence="1">The sequence shown here is derived from an EMBL/GenBank/DDBJ whole genome shotgun (WGS) entry which is preliminary data.</text>
</comment>
<gene>
    <name evidence="1" type="ORF">WH298_14825</name>
</gene>
<evidence type="ECO:0000313" key="2">
    <source>
        <dbReference type="Proteomes" id="UP001362100"/>
    </source>
</evidence>
<dbReference type="Gene3D" id="1.10.10.60">
    <property type="entry name" value="Homeodomain-like"/>
    <property type="match status" value="1"/>
</dbReference>
<keyword evidence="2" id="KW-1185">Reference proteome</keyword>
<proteinExistence type="predicted"/>
<dbReference type="EMBL" id="JBBGZW010000001">
    <property type="protein sequence ID" value="MEJ5046462.1"/>
    <property type="molecule type" value="Genomic_DNA"/>
</dbReference>
<dbReference type="RefSeq" id="WP_180823195.1">
    <property type="nucleotide sequence ID" value="NZ_JACAWY010000001.1"/>
</dbReference>
<organism evidence="1 2">
    <name type="scientific">Pantoea nemavictus</name>
    <dbReference type="NCBI Taxonomy" id="2726955"/>
    <lineage>
        <taxon>Bacteria</taxon>
        <taxon>Pseudomonadati</taxon>
        <taxon>Pseudomonadota</taxon>
        <taxon>Gammaproteobacteria</taxon>
        <taxon>Enterobacterales</taxon>
        <taxon>Erwiniaceae</taxon>
        <taxon>Pantoea</taxon>
    </lineage>
</organism>
<name>A0ABU8PVC4_9GAMM</name>
<evidence type="ECO:0000313" key="1">
    <source>
        <dbReference type="EMBL" id="MEJ5046462.1"/>
    </source>
</evidence>
<reference evidence="1 2" key="1">
    <citation type="submission" date="2023-12" db="EMBL/GenBank/DDBJ databases">
        <title>Gut-associated functions are favored during microbiome assembly across C. elegans life.</title>
        <authorList>
            <person name="Zimmermann J."/>
        </authorList>
    </citation>
    <scope>NUCLEOTIDE SEQUENCE [LARGE SCALE GENOMIC DNA]</scope>
    <source>
        <strain evidence="1 2">BIGb0393</strain>
    </source>
</reference>
<dbReference type="Proteomes" id="UP001362100">
    <property type="component" value="Unassembled WGS sequence"/>
</dbReference>
<accession>A0ABU8PVC4</accession>
<protein>
    <submittedName>
        <fullName evidence="1">Uncharacterized protein</fullName>
    </submittedName>
</protein>
<sequence>MSDHTQRNQQIYMAHVAGNTAADIAQEFGLSQPYIRQLIREAKQDSAFHPLRAKNAAALAYQNVVFAKFHCQ</sequence>